<accession>A0A927FF22</accession>
<dbReference type="EMBL" id="JACYFG010000061">
    <property type="protein sequence ID" value="MBD5782601.1"/>
    <property type="molecule type" value="Genomic_DNA"/>
</dbReference>
<name>A0A927FF22_9BACT</name>
<dbReference type="PROSITE" id="PS50109">
    <property type="entry name" value="HIS_KIN"/>
    <property type="match status" value="1"/>
</dbReference>
<dbReference type="GO" id="GO:0009927">
    <property type="term" value="F:histidine phosphotransfer kinase activity"/>
    <property type="evidence" value="ECO:0007669"/>
    <property type="project" value="TreeGrafter"/>
</dbReference>
<evidence type="ECO:0000259" key="7">
    <source>
        <dbReference type="PROSITE" id="PS50109"/>
    </source>
</evidence>
<evidence type="ECO:0000256" key="4">
    <source>
        <dbReference type="ARBA" id="ARBA00022679"/>
    </source>
</evidence>
<feature type="transmembrane region" description="Helical" evidence="6">
    <location>
        <begin position="56"/>
        <end position="74"/>
    </location>
</feature>
<reference evidence="8" key="1">
    <citation type="submission" date="2020-09" db="EMBL/GenBank/DDBJ databases">
        <title>Pelagicoccus enzymogenes sp. nov. with an EPS production, isolated from marine sediment.</title>
        <authorList>
            <person name="Feng X."/>
        </authorList>
    </citation>
    <scope>NUCLEOTIDE SEQUENCE</scope>
    <source>
        <strain evidence="8">NFK12</strain>
    </source>
</reference>
<dbReference type="GO" id="GO:0000155">
    <property type="term" value="F:phosphorelay sensor kinase activity"/>
    <property type="evidence" value="ECO:0007669"/>
    <property type="project" value="InterPro"/>
</dbReference>
<gene>
    <name evidence="8" type="ORF">IEN85_24100</name>
</gene>
<keyword evidence="6" id="KW-0812">Transmembrane</keyword>
<keyword evidence="6" id="KW-0472">Membrane</keyword>
<dbReference type="PRINTS" id="PR00344">
    <property type="entry name" value="BCTRLSENSOR"/>
</dbReference>
<organism evidence="8 9">
    <name type="scientific">Pelagicoccus enzymogenes</name>
    <dbReference type="NCBI Taxonomy" id="2773457"/>
    <lineage>
        <taxon>Bacteria</taxon>
        <taxon>Pseudomonadati</taxon>
        <taxon>Verrucomicrobiota</taxon>
        <taxon>Opitutia</taxon>
        <taxon>Puniceicoccales</taxon>
        <taxon>Pelagicoccaceae</taxon>
        <taxon>Pelagicoccus</taxon>
    </lineage>
</organism>
<dbReference type="RefSeq" id="WP_191619672.1">
    <property type="nucleotide sequence ID" value="NZ_JACYFG010000061.1"/>
</dbReference>
<dbReference type="CDD" id="cd00075">
    <property type="entry name" value="HATPase"/>
    <property type="match status" value="1"/>
</dbReference>
<feature type="transmembrane region" description="Helical" evidence="6">
    <location>
        <begin position="136"/>
        <end position="153"/>
    </location>
</feature>
<dbReference type="SUPFAM" id="SSF55874">
    <property type="entry name" value="ATPase domain of HSP90 chaperone/DNA topoisomerase II/histidine kinase"/>
    <property type="match status" value="1"/>
</dbReference>
<keyword evidence="3" id="KW-0597">Phosphoprotein</keyword>
<sequence length="421" mass="45797">MSTIIIAIFTFLDAPNPQDTPGFEIAFGARILGVVASIAGLLKIRRAYDSQKDESFIFVCGLLIVSHLVISNSIYREGLISIAAWDIAAIFAIYALAPIRFHYQAALALTLTLGSLILWIFVAVPQLNFVASISTPIAYIAANCFGITLSLNLNRIQRQEFQHLEAEKQLRADLEKTMATRDQLFSVIAHDLRGPIGALSEIGKLLDSINPIEIRKREELTNLLCVGSRASFELLDNLLNWALSETGGIEPKIQRLDLQNAIESNIDLLAGSASNKNIRLTTDSSQGLAVQADPKMLNTILRNLIANAIKFTRKGGEIKILQRLGEDNTVKITIEDNGIGIAPNRLGQLFNLGFDDTEDGTAGEQGSNLGLRIVSDFTKKQNGRIEVASKPNQGTKITLTFPLSPDLQGDAAARTAAFPSS</sequence>
<keyword evidence="5 8" id="KW-0418">Kinase</keyword>
<dbReference type="InterPro" id="IPR036097">
    <property type="entry name" value="HisK_dim/P_sf"/>
</dbReference>
<keyword evidence="9" id="KW-1185">Reference proteome</keyword>
<comment type="catalytic activity">
    <reaction evidence="1">
        <text>ATP + protein L-histidine = ADP + protein N-phospho-L-histidine.</text>
        <dbReference type="EC" id="2.7.13.3"/>
    </reaction>
</comment>
<proteinExistence type="predicted"/>
<feature type="transmembrane region" description="Helical" evidence="6">
    <location>
        <begin position="106"/>
        <end position="124"/>
    </location>
</feature>
<comment type="caution">
    <text evidence="8">The sequence shown here is derived from an EMBL/GenBank/DDBJ whole genome shotgun (WGS) entry which is preliminary data.</text>
</comment>
<dbReference type="AlphaFoldDB" id="A0A927FF22"/>
<dbReference type="PANTHER" id="PTHR43047">
    <property type="entry name" value="TWO-COMPONENT HISTIDINE PROTEIN KINASE"/>
    <property type="match status" value="1"/>
</dbReference>
<dbReference type="InterPro" id="IPR004358">
    <property type="entry name" value="Sig_transdc_His_kin-like_C"/>
</dbReference>
<feature type="transmembrane region" description="Helical" evidence="6">
    <location>
        <begin position="27"/>
        <end position="44"/>
    </location>
</feature>
<dbReference type="PANTHER" id="PTHR43047:SF72">
    <property type="entry name" value="OSMOSENSING HISTIDINE PROTEIN KINASE SLN1"/>
    <property type="match status" value="1"/>
</dbReference>
<dbReference type="EC" id="2.7.13.3" evidence="2"/>
<dbReference type="InterPro" id="IPR003661">
    <property type="entry name" value="HisK_dim/P_dom"/>
</dbReference>
<dbReference type="GO" id="GO:0005886">
    <property type="term" value="C:plasma membrane"/>
    <property type="evidence" value="ECO:0007669"/>
    <property type="project" value="TreeGrafter"/>
</dbReference>
<dbReference type="InterPro" id="IPR005467">
    <property type="entry name" value="His_kinase_dom"/>
</dbReference>
<dbReference type="Gene3D" id="3.30.565.10">
    <property type="entry name" value="Histidine kinase-like ATPase, C-terminal domain"/>
    <property type="match status" value="1"/>
</dbReference>
<dbReference type="InterPro" id="IPR003594">
    <property type="entry name" value="HATPase_dom"/>
</dbReference>
<evidence type="ECO:0000256" key="2">
    <source>
        <dbReference type="ARBA" id="ARBA00012438"/>
    </source>
</evidence>
<feature type="domain" description="Histidine kinase" evidence="7">
    <location>
        <begin position="187"/>
        <end position="405"/>
    </location>
</feature>
<dbReference type="CDD" id="cd00082">
    <property type="entry name" value="HisKA"/>
    <property type="match status" value="1"/>
</dbReference>
<dbReference type="InterPro" id="IPR036890">
    <property type="entry name" value="HATPase_C_sf"/>
</dbReference>
<evidence type="ECO:0000313" key="8">
    <source>
        <dbReference type="EMBL" id="MBD5782601.1"/>
    </source>
</evidence>
<feature type="transmembrane region" description="Helical" evidence="6">
    <location>
        <begin position="80"/>
        <end position="99"/>
    </location>
</feature>
<dbReference type="Pfam" id="PF02518">
    <property type="entry name" value="HATPase_c"/>
    <property type="match status" value="1"/>
</dbReference>
<dbReference type="Proteomes" id="UP000622317">
    <property type="component" value="Unassembled WGS sequence"/>
</dbReference>
<protein>
    <recommendedName>
        <fullName evidence="2">histidine kinase</fullName>
        <ecNumber evidence="2">2.7.13.3</ecNumber>
    </recommendedName>
</protein>
<evidence type="ECO:0000256" key="3">
    <source>
        <dbReference type="ARBA" id="ARBA00022553"/>
    </source>
</evidence>
<dbReference type="SMART" id="SM00387">
    <property type="entry name" value="HATPase_c"/>
    <property type="match status" value="1"/>
</dbReference>
<keyword evidence="4" id="KW-0808">Transferase</keyword>
<evidence type="ECO:0000256" key="1">
    <source>
        <dbReference type="ARBA" id="ARBA00000085"/>
    </source>
</evidence>
<evidence type="ECO:0000256" key="6">
    <source>
        <dbReference type="SAM" id="Phobius"/>
    </source>
</evidence>
<evidence type="ECO:0000313" key="9">
    <source>
        <dbReference type="Proteomes" id="UP000622317"/>
    </source>
</evidence>
<keyword evidence="6" id="KW-1133">Transmembrane helix</keyword>
<dbReference type="SUPFAM" id="SSF47384">
    <property type="entry name" value="Homodimeric domain of signal transducing histidine kinase"/>
    <property type="match status" value="1"/>
</dbReference>
<evidence type="ECO:0000256" key="5">
    <source>
        <dbReference type="ARBA" id="ARBA00022777"/>
    </source>
</evidence>